<evidence type="ECO:0000256" key="1">
    <source>
        <dbReference type="SAM" id="MobiDB-lite"/>
    </source>
</evidence>
<dbReference type="KEGG" id="cagg:HYG79_11240"/>
<gene>
    <name evidence="2" type="ORF">HYG79_11240</name>
</gene>
<evidence type="ECO:0000313" key="3">
    <source>
        <dbReference type="Proteomes" id="UP000509302"/>
    </source>
</evidence>
<protein>
    <submittedName>
        <fullName evidence="2">Uncharacterized protein</fullName>
    </submittedName>
</protein>
<keyword evidence="3" id="KW-1185">Reference proteome</keyword>
<feature type="region of interest" description="Disordered" evidence="1">
    <location>
        <begin position="134"/>
        <end position="157"/>
    </location>
</feature>
<organism evidence="2 3">
    <name type="scientific">Costertonia aggregata</name>
    <dbReference type="NCBI Taxonomy" id="343403"/>
    <lineage>
        <taxon>Bacteria</taxon>
        <taxon>Pseudomonadati</taxon>
        <taxon>Bacteroidota</taxon>
        <taxon>Flavobacteriia</taxon>
        <taxon>Flavobacteriales</taxon>
        <taxon>Flavobacteriaceae</taxon>
        <taxon>Costertonia</taxon>
    </lineage>
</organism>
<dbReference type="AlphaFoldDB" id="A0A7H9AR65"/>
<evidence type="ECO:0000313" key="2">
    <source>
        <dbReference type="EMBL" id="QLG45897.1"/>
    </source>
</evidence>
<dbReference type="EMBL" id="CP058595">
    <property type="protein sequence ID" value="QLG45897.1"/>
    <property type="molecule type" value="Genomic_DNA"/>
</dbReference>
<dbReference type="RefSeq" id="WP_179242184.1">
    <property type="nucleotide sequence ID" value="NZ_CP058595.1"/>
</dbReference>
<name>A0A7H9AR65_9FLAO</name>
<sequence>MIKSNVRIENPCHIKWQDLNQLENSKDRYCHECSLNIIDFTNMNNTEIIDCLAERKGKKVCCAMRHSEEESGLKTINRTVKDWQARIKSTTKNSHLKAFLLFSIGLLMLTTGCKKDDSDDDIYIGEPATPENSELVAKTTAKPNVNSFTKAPKHTKD</sequence>
<accession>A0A7H9AR65</accession>
<reference evidence="2 3" key="1">
    <citation type="journal article" date="2006" name="Int. J. Syst. Evol. Microbiol.">
        <title>Costertonia aggregata gen. nov., sp. nov., a mesophilic marine bacterium of the family Flavobacteriaceae, isolated from a mature biofilm.</title>
        <authorList>
            <person name="Kwon K.K."/>
            <person name="Lee Y.K."/>
            <person name="Lee H.K."/>
        </authorList>
    </citation>
    <scope>NUCLEOTIDE SEQUENCE [LARGE SCALE GENOMIC DNA]</scope>
    <source>
        <strain evidence="2 3">KCCM 42265</strain>
    </source>
</reference>
<dbReference type="Proteomes" id="UP000509302">
    <property type="component" value="Chromosome"/>
</dbReference>
<proteinExistence type="predicted"/>